<dbReference type="RefSeq" id="XP_039136396.1">
    <property type="nucleotide sequence ID" value="XM_039280462.1"/>
</dbReference>
<feature type="repeat" description="PPR" evidence="2">
    <location>
        <begin position="641"/>
        <end position="675"/>
    </location>
</feature>
<feature type="repeat" description="PPR" evidence="2">
    <location>
        <begin position="359"/>
        <end position="393"/>
    </location>
</feature>
<reference evidence="5 6" key="1">
    <citation type="submission" date="2025-04" db="UniProtKB">
        <authorList>
            <consortium name="RefSeq"/>
        </authorList>
    </citation>
    <scope>IDENTIFICATION</scope>
</reference>
<feature type="repeat" description="PPR" evidence="2">
    <location>
        <begin position="534"/>
        <end position="569"/>
    </location>
</feature>
<dbReference type="InterPro" id="IPR011990">
    <property type="entry name" value="TPR-like_helical_dom_sf"/>
</dbReference>
<feature type="repeat" description="PPR" evidence="2">
    <location>
        <begin position="394"/>
        <end position="428"/>
    </location>
</feature>
<dbReference type="InterPro" id="IPR002885">
    <property type="entry name" value="PPR_rpt"/>
</dbReference>
<evidence type="ECO:0000256" key="1">
    <source>
        <dbReference type="ARBA" id="ARBA00022737"/>
    </source>
</evidence>
<dbReference type="Gene3D" id="1.25.40.10">
    <property type="entry name" value="Tetratricopeptide repeat domain"/>
    <property type="match status" value="5"/>
</dbReference>
<protein>
    <submittedName>
        <fullName evidence="5 6">Pentatricopeptide repeat-containing protein At4g20740</fullName>
    </submittedName>
</protein>
<keyword evidence="4" id="KW-1185">Reference proteome</keyword>
<accession>A0AB40CC79</accession>
<feature type="repeat" description="PPR" evidence="2">
    <location>
        <begin position="324"/>
        <end position="358"/>
    </location>
</feature>
<evidence type="ECO:0000313" key="6">
    <source>
        <dbReference type="RefSeq" id="XP_039136396.1"/>
    </source>
</evidence>
<dbReference type="Proteomes" id="UP001515500">
    <property type="component" value="Chromosome 12"/>
</dbReference>
<feature type="repeat" description="PPR" evidence="2">
    <location>
        <begin position="289"/>
        <end position="323"/>
    </location>
</feature>
<keyword evidence="1" id="KW-0677">Repeat</keyword>
<dbReference type="Pfam" id="PF01535">
    <property type="entry name" value="PPR"/>
    <property type="match status" value="2"/>
</dbReference>
<dbReference type="PANTHER" id="PTHR47932:SF10">
    <property type="entry name" value="OS07G0179000 PROTEIN"/>
    <property type="match status" value="1"/>
</dbReference>
<evidence type="ECO:0000256" key="2">
    <source>
        <dbReference type="PROSITE-ProRule" id="PRU00708"/>
    </source>
</evidence>
<dbReference type="AlphaFoldDB" id="A0AB40CC79"/>
<dbReference type="Pfam" id="PF13041">
    <property type="entry name" value="PPR_2"/>
    <property type="match status" value="3"/>
</dbReference>
<evidence type="ECO:0000313" key="4">
    <source>
        <dbReference type="Proteomes" id="UP001515500"/>
    </source>
</evidence>
<proteinExistence type="predicted"/>
<organism evidence="4 6">
    <name type="scientific">Dioscorea cayennensis subsp. rotundata</name>
    <name type="common">White Guinea yam</name>
    <name type="synonym">Dioscorea rotundata</name>
    <dbReference type="NCBI Taxonomy" id="55577"/>
    <lineage>
        <taxon>Eukaryota</taxon>
        <taxon>Viridiplantae</taxon>
        <taxon>Streptophyta</taxon>
        <taxon>Embryophyta</taxon>
        <taxon>Tracheophyta</taxon>
        <taxon>Spermatophyta</taxon>
        <taxon>Magnoliopsida</taxon>
        <taxon>Liliopsida</taxon>
        <taxon>Dioscoreales</taxon>
        <taxon>Dioscoreaceae</taxon>
        <taxon>Dioscorea</taxon>
    </lineage>
</organism>
<feature type="region of interest" description="Disordered" evidence="3">
    <location>
        <begin position="12"/>
        <end position="50"/>
    </location>
</feature>
<feature type="repeat" description="PPR" evidence="2">
    <location>
        <begin position="254"/>
        <end position="288"/>
    </location>
</feature>
<dbReference type="PANTHER" id="PTHR47932">
    <property type="entry name" value="ATPASE EXPRESSION PROTEIN 3"/>
    <property type="match status" value="1"/>
</dbReference>
<dbReference type="GeneID" id="120273759"/>
<dbReference type="GO" id="GO:0003729">
    <property type="term" value="F:mRNA binding"/>
    <property type="evidence" value="ECO:0007669"/>
    <property type="project" value="TreeGrafter"/>
</dbReference>
<sequence length="718" mass="81285">MSSSPQKKHYFFYGHRRPSQNRPIVHGGLFTNRKALPSNPHRPSPPPISTVDFRHWDSSSSSLQYPPSIPSPSTPFPSRRLSPLARFISDLLRRHRHWSPALLSELSKLRRVSPDLVAEVLRSDLNPNPSLSTRFFHWASRQKGFHHSYSSFNAFAHSLYRSGHPRAADRVPDLMLALGKPPSETQLELLVRLHSQSRRGLRLFHVYKRMTSIFNIKPRVFLYNRILDSLIRTNHLDLALSVYDDMIRNDVKEEPITFTILAKGLCKAGRIDAALDLLEKMRRDVCKPDVFAYTAMVKVLAAEGNVDGCLEVWNQMKMDGVQPDVMAYATLISGLCKVGRVEKGMELFRDMKSKGLLIDRAVYGALIEGFVAEGKVGNGCELFKEMIDDGYRADLMHYNCLINGLCEVGKGDKAYKLFQFAMQEELVPSFETMTPLLACYVDADERDRFFQLVDSISELGLSVMDHLSHFFRFFVGKGGRELKALQAFELLKQRSYTSVEMYNILIQSLYKIKDYKWALSLFEEMKGSKEFQPDSATYDIMIQCFVDDGDVREGACSCYNKMTEMSSTPSVAAYVCLVKGLCKIWEINAAITVVKDCLGNVENGPLEFKCTLTVINACRTGDPQKVIEILDEMIGEGVLLEEIIYCAIIHGFCKHASTAEAKKVFEVLRDRNLLTEANFIVYEELLDEHLKKVTAGLIMSGLKFFGLESKLKLTSGSD</sequence>
<evidence type="ECO:0000313" key="5">
    <source>
        <dbReference type="RefSeq" id="XP_039136395.1"/>
    </source>
</evidence>
<dbReference type="RefSeq" id="XP_039136395.1">
    <property type="nucleotide sequence ID" value="XM_039280461.1"/>
</dbReference>
<dbReference type="NCBIfam" id="TIGR00756">
    <property type="entry name" value="PPR"/>
    <property type="match status" value="9"/>
</dbReference>
<feature type="repeat" description="PPR" evidence="2">
    <location>
        <begin position="219"/>
        <end position="253"/>
    </location>
</feature>
<dbReference type="Pfam" id="PF12854">
    <property type="entry name" value="PPR_1"/>
    <property type="match status" value="1"/>
</dbReference>
<dbReference type="PROSITE" id="PS51375">
    <property type="entry name" value="PPR"/>
    <property type="match status" value="8"/>
</dbReference>
<name>A0AB40CC79_DIOCR</name>
<gene>
    <name evidence="5 6" type="primary">LOC120273759</name>
</gene>
<evidence type="ECO:0000256" key="3">
    <source>
        <dbReference type="SAM" id="MobiDB-lite"/>
    </source>
</evidence>